<gene>
    <name evidence="1" type="ORF">WJ53_14565</name>
</gene>
<comment type="caution">
    <text evidence="1">The sequence shown here is derived from an EMBL/GenBank/DDBJ whole genome shotgun (WGS) entry which is preliminary data.</text>
</comment>
<dbReference type="Proteomes" id="UP000061665">
    <property type="component" value="Unassembled WGS sequence"/>
</dbReference>
<accession>A0AB73FUM9</accession>
<sequence length="64" mass="7308">MICRHEAMVKDREVLPVQICLSVCVATFLRRCLERITHGIVAIGTGRVVEIVLQVVELRRDSFE</sequence>
<dbReference type="EMBL" id="LOZE01000114">
    <property type="protein sequence ID" value="KVM24755.1"/>
    <property type="molecule type" value="Genomic_DNA"/>
</dbReference>
<proteinExistence type="predicted"/>
<name>A0AB73FUM9_9BURK</name>
<dbReference type="AlphaFoldDB" id="A0AB73FUM9"/>
<evidence type="ECO:0000313" key="1">
    <source>
        <dbReference type="EMBL" id="KVM24755.1"/>
    </source>
</evidence>
<organism evidence="1 2">
    <name type="scientific">Burkholderia ubonensis</name>
    <dbReference type="NCBI Taxonomy" id="101571"/>
    <lineage>
        <taxon>Bacteria</taxon>
        <taxon>Pseudomonadati</taxon>
        <taxon>Pseudomonadota</taxon>
        <taxon>Betaproteobacteria</taxon>
        <taxon>Burkholderiales</taxon>
        <taxon>Burkholderiaceae</taxon>
        <taxon>Burkholderia</taxon>
        <taxon>Burkholderia cepacia complex</taxon>
    </lineage>
</organism>
<evidence type="ECO:0000313" key="2">
    <source>
        <dbReference type="Proteomes" id="UP000061665"/>
    </source>
</evidence>
<reference evidence="1 2" key="1">
    <citation type="submission" date="2015-11" db="EMBL/GenBank/DDBJ databases">
        <title>Expanding the genomic diversity of Burkholderia species for the development of highly accurate diagnostics.</title>
        <authorList>
            <person name="Sahl J."/>
            <person name="Keim P."/>
            <person name="Wagner D."/>
        </authorList>
    </citation>
    <scope>NUCLEOTIDE SEQUENCE [LARGE SCALE GENOMIC DNA]</scope>
    <source>
        <strain evidence="1 2">MSMB2058</strain>
    </source>
</reference>
<protein>
    <submittedName>
        <fullName evidence="1">Uncharacterized protein</fullName>
    </submittedName>
</protein>